<feature type="compositionally biased region" description="Acidic residues" evidence="1">
    <location>
        <begin position="147"/>
        <end position="160"/>
    </location>
</feature>
<protein>
    <recommendedName>
        <fullName evidence="3">Putative zinc-finger domain-containing protein</fullName>
    </recommendedName>
</protein>
<organism evidence="4 6">
    <name type="scientific">Ardenticatena maritima</name>
    <dbReference type="NCBI Taxonomy" id="872965"/>
    <lineage>
        <taxon>Bacteria</taxon>
        <taxon>Bacillati</taxon>
        <taxon>Chloroflexota</taxon>
        <taxon>Ardenticatenia</taxon>
        <taxon>Ardenticatenales</taxon>
        <taxon>Ardenticatenaceae</taxon>
        <taxon>Ardenticatena</taxon>
    </lineage>
</organism>
<feature type="region of interest" description="Disordered" evidence="1">
    <location>
        <begin position="147"/>
        <end position="173"/>
    </location>
</feature>
<dbReference type="EMBL" id="LGKN01000003">
    <property type="protein sequence ID" value="KPL89426.1"/>
    <property type="molecule type" value="Genomic_DNA"/>
</dbReference>
<dbReference type="AlphaFoldDB" id="A0A0M9UC21"/>
<proteinExistence type="predicted"/>
<dbReference type="InterPro" id="IPR041916">
    <property type="entry name" value="Anti_sigma_zinc_sf"/>
</dbReference>
<dbReference type="RefSeq" id="WP_054492385.1">
    <property type="nucleotide sequence ID" value="NZ_BBZA01000059.1"/>
</dbReference>
<name>A0A0M9UC21_9CHLR</name>
<accession>A0A0M9UC21</accession>
<comment type="caution">
    <text evidence="4">The sequence shown here is derived from an EMBL/GenBank/DDBJ whole genome shotgun (WGS) entry which is preliminary data.</text>
</comment>
<feature type="transmembrane region" description="Helical" evidence="2">
    <location>
        <begin position="215"/>
        <end position="234"/>
    </location>
</feature>
<feature type="domain" description="Putative zinc-finger" evidence="3">
    <location>
        <begin position="8"/>
        <end position="35"/>
    </location>
</feature>
<evidence type="ECO:0000313" key="4">
    <source>
        <dbReference type="EMBL" id="GAP62464.1"/>
    </source>
</evidence>
<evidence type="ECO:0000313" key="7">
    <source>
        <dbReference type="Proteomes" id="UP000050502"/>
    </source>
</evidence>
<keyword evidence="2" id="KW-0472">Membrane</keyword>
<dbReference type="Proteomes" id="UP000037784">
    <property type="component" value="Unassembled WGS sequence"/>
</dbReference>
<evidence type="ECO:0000259" key="3">
    <source>
        <dbReference type="Pfam" id="PF13490"/>
    </source>
</evidence>
<keyword evidence="2" id="KW-1133">Transmembrane helix</keyword>
<reference evidence="5 7" key="2">
    <citation type="submission" date="2015-07" db="EMBL/GenBank/DDBJ databases">
        <title>Whole genome sequence of Ardenticatena maritima DSM 23922.</title>
        <authorList>
            <person name="Hemp J."/>
            <person name="Ward L.M."/>
            <person name="Pace L.A."/>
            <person name="Fischer W.W."/>
        </authorList>
    </citation>
    <scope>NUCLEOTIDE SEQUENCE [LARGE SCALE GENOMIC DNA]</scope>
    <source>
        <strain evidence="5 7">110S</strain>
    </source>
</reference>
<feature type="transmembrane region" description="Helical" evidence="2">
    <location>
        <begin position="87"/>
        <end position="108"/>
    </location>
</feature>
<evidence type="ECO:0000256" key="1">
    <source>
        <dbReference type="SAM" id="MobiDB-lite"/>
    </source>
</evidence>
<dbReference type="Proteomes" id="UP000050502">
    <property type="component" value="Unassembled WGS sequence"/>
</dbReference>
<dbReference type="Pfam" id="PF13490">
    <property type="entry name" value="zf-HC2"/>
    <property type="match status" value="1"/>
</dbReference>
<reference evidence="6" key="3">
    <citation type="submission" date="2015-08" db="EMBL/GenBank/DDBJ databases">
        <title>Draft Genome Sequence of a Heterotrophic Facultative Anaerobic Bacterium Ardenticatena maritima Strain 110S.</title>
        <authorList>
            <person name="Kawaichi S."/>
            <person name="Yoshida T."/>
            <person name="Sako Y."/>
            <person name="Nakamura R."/>
        </authorList>
    </citation>
    <scope>NUCLEOTIDE SEQUENCE [LARGE SCALE GENOMIC DNA]</scope>
    <source>
        <strain evidence="6">110S</strain>
    </source>
</reference>
<sequence>MHINPETLSAYLDNEVSAEEREAIEAHLSACAECRRELDELRWTVSLMAQLPEVREPRPFYVRRADLEPARPRWQTWLAAWRPLFRVASYAGTAIVLLLLVLNVLSLATPMAEAPMPTAMEMQMDMQAESAPAEKAAPPAGEAFITAEEESAAEASEESGIESMQAEEAPSALTRTITQTGAAGSAASADIAAASATPEAAPSAPPPTVEKPLLALPRLTLAALLFTLLAVILYQGSSRWAPPNR</sequence>
<reference evidence="4 6" key="1">
    <citation type="journal article" date="2015" name="Genome Announc.">
        <title>Draft Genome Sequence of a Heterotrophic Facultative Anaerobic Thermophilic Bacterium, Ardenticatena maritima Strain 110ST.</title>
        <authorList>
            <person name="Kawaichi S."/>
            <person name="Yoshida T."/>
            <person name="Sako Y."/>
            <person name="Nakamura R."/>
        </authorList>
    </citation>
    <scope>NUCLEOTIDE SEQUENCE [LARGE SCALE GENOMIC DNA]</scope>
    <source>
        <strain evidence="4 6">110S</strain>
    </source>
</reference>
<evidence type="ECO:0000313" key="5">
    <source>
        <dbReference type="EMBL" id="KPL89426.1"/>
    </source>
</evidence>
<keyword evidence="2" id="KW-0812">Transmembrane</keyword>
<dbReference type="InParanoid" id="A0A0M9UC21"/>
<dbReference type="Gene3D" id="1.10.10.1320">
    <property type="entry name" value="Anti-sigma factor, zinc-finger domain"/>
    <property type="match status" value="1"/>
</dbReference>
<dbReference type="STRING" id="872965.SE16_02970"/>
<evidence type="ECO:0000256" key="2">
    <source>
        <dbReference type="SAM" id="Phobius"/>
    </source>
</evidence>
<gene>
    <name evidence="4" type="ORF">ARMA_0887</name>
    <name evidence="5" type="ORF">SE16_02970</name>
</gene>
<keyword evidence="6" id="KW-1185">Reference proteome</keyword>
<dbReference type="InterPro" id="IPR027383">
    <property type="entry name" value="Znf_put"/>
</dbReference>
<dbReference type="EMBL" id="BBZA01000059">
    <property type="protein sequence ID" value="GAP62464.1"/>
    <property type="molecule type" value="Genomic_DNA"/>
</dbReference>
<dbReference type="OrthoDB" id="129419at2"/>
<evidence type="ECO:0000313" key="6">
    <source>
        <dbReference type="Proteomes" id="UP000037784"/>
    </source>
</evidence>